<organism evidence="1 2">
    <name type="scientific">Amycolatopsis samaneae</name>
    <dbReference type="NCBI Taxonomy" id="664691"/>
    <lineage>
        <taxon>Bacteria</taxon>
        <taxon>Bacillati</taxon>
        <taxon>Actinomycetota</taxon>
        <taxon>Actinomycetes</taxon>
        <taxon>Pseudonocardiales</taxon>
        <taxon>Pseudonocardiaceae</taxon>
        <taxon>Amycolatopsis</taxon>
    </lineage>
</organism>
<accession>A0ABW5GG51</accession>
<dbReference type="SUPFAM" id="SSF53756">
    <property type="entry name" value="UDP-Glycosyltransferase/glycogen phosphorylase"/>
    <property type="match status" value="1"/>
</dbReference>
<protein>
    <recommendedName>
        <fullName evidence="3">CDP-Glycerol:Poly(Glycerophosphate) glycerophosphotransferase</fullName>
    </recommendedName>
</protein>
<name>A0ABW5GG51_9PSEU</name>
<evidence type="ECO:0000313" key="2">
    <source>
        <dbReference type="Proteomes" id="UP001597419"/>
    </source>
</evidence>
<dbReference type="Proteomes" id="UP001597419">
    <property type="component" value="Unassembled WGS sequence"/>
</dbReference>
<keyword evidence="2" id="KW-1185">Reference proteome</keyword>
<evidence type="ECO:0008006" key="3">
    <source>
        <dbReference type="Google" id="ProtNLM"/>
    </source>
</evidence>
<dbReference type="RefSeq" id="WP_345398624.1">
    <property type="nucleotide sequence ID" value="NZ_BAABHG010000009.1"/>
</dbReference>
<sequence length="524" mass="57114">MDVRRRVLVVVRTVTTLTRLLDLLSLIESDRRVQVVFTHDERAPAIFAAGVPEALAELEASVIPWDQAVASRFDLAIAASENDALHRLNAPVLLVPHGIGHQKYYPRGTVVSGLDPARLVHGGRVVPARIGLSHSNQLRQLDQACPPALPHAVVIGDPCHDRLLASTHRLARYRRALGTEHHTHVVLASTWGPDSLLGSRPELPERLLAELPYDGYRVSMVLHPGVWAAHGPRQVRAWLAAARRSGLAVLPPHRGWQATLLAADCVVSDCGSLPLYAAAAGIPVLIGSPGADTVVPGSPLAELLGRAARLDDRADLRAQIDQAATGDAFTEIAAQAVEYSGKCAEVLRPLLYELMDLPEPEFRASFRPLAEPLPARADVSAFVAGVRADGDLLDVSRFPAELPRRSGRLPYQHVLAHDELSTLAELDGATIDYRETDAREFPGWARATARLRPDARLLVGVTRHECLVWTPEGDTVELTTDSTDPLPAVSALYWRARRDLPLTGRFRYRAGHRVHSCRIVSTSS</sequence>
<comment type="caution">
    <text evidence="1">The sequence shown here is derived from an EMBL/GenBank/DDBJ whole genome shotgun (WGS) entry which is preliminary data.</text>
</comment>
<reference evidence="2" key="1">
    <citation type="journal article" date="2019" name="Int. J. Syst. Evol. Microbiol.">
        <title>The Global Catalogue of Microorganisms (GCM) 10K type strain sequencing project: providing services to taxonomists for standard genome sequencing and annotation.</title>
        <authorList>
            <consortium name="The Broad Institute Genomics Platform"/>
            <consortium name="The Broad Institute Genome Sequencing Center for Infectious Disease"/>
            <person name="Wu L."/>
            <person name="Ma J."/>
        </authorList>
    </citation>
    <scope>NUCLEOTIDE SEQUENCE [LARGE SCALE GENOMIC DNA]</scope>
    <source>
        <strain evidence="2">CGMCC 4.7643</strain>
    </source>
</reference>
<gene>
    <name evidence="1" type="ORF">ACFSYJ_15830</name>
</gene>
<dbReference type="EMBL" id="JBHUKU010000008">
    <property type="protein sequence ID" value="MFD2460082.1"/>
    <property type="molecule type" value="Genomic_DNA"/>
</dbReference>
<proteinExistence type="predicted"/>
<evidence type="ECO:0000313" key="1">
    <source>
        <dbReference type="EMBL" id="MFD2460082.1"/>
    </source>
</evidence>